<dbReference type="AlphaFoldDB" id="D3BSQ6"/>
<comment type="caution">
    <text evidence="2">The sequence shown here is derived from an EMBL/GenBank/DDBJ whole genome shotgun (WGS) entry which is preliminary data.</text>
</comment>
<organism evidence="2 3">
    <name type="scientific">Heterostelium pallidum (strain ATCC 26659 / Pp 5 / PN500)</name>
    <name type="common">Cellular slime mold</name>
    <name type="synonym">Polysphondylium pallidum</name>
    <dbReference type="NCBI Taxonomy" id="670386"/>
    <lineage>
        <taxon>Eukaryota</taxon>
        <taxon>Amoebozoa</taxon>
        <taxon>Evosea</taxon>
        <taxon>Eumycetozoa</taxon>
        <taxon>Dictyostelia</taxon>
        <taxon>Acytosteliales</taxon>
        <taxon>Acytosteliaceae</taxon>
        <taxon>Heterostelium</taxon>
    </lineage>
</organism>
<evidence type="ECO:0000313" key="2">
    <source>
        <dbReference type="EMBL" id="EFA75521.1"/>
    </source>
</evidence>
<name>D3BSQ6_HETP5</name>
<dbReference type="InParanoid" id="D3BSQ6"/>
<evidence type="ECO:0000313" key="3">
    <source>
        <dbReference type="Proteomes" id="UP000001396"/>
    </source>
</evidence>
<dbReference type="EMBL" id="ADBJ01000054">
    <property type="protein sequence ID" value="EFA75521.1"/>
    <property type="molecule type" value="Genomic_DNA"/>
</dbReference>
<protein>
    <submittedName>
        <fullName evidence="2">Transmembrane protein</fullName>
    </submittedName>
</protein>
<dbReference type="RefSeq" id="XP_020427655.1">
    <property type="nucleotide sequence ID" value="XM_020581785.1"/>
</dbReference>
<evidence type="ECO:0000256" key="1">
    <source>
        <dbReference type="SAM" id="Phobius"/>
    </source>
</evidence>
<dbReference type="PANTHER" id="PTHR20948">
    <property type="entry name" value="TRANSMEMBRANE PROTEIN 164"/>
    <property type="match status" value="1"/>
</dbReference>
<feature type="transmembrane region" description="Helical" evidence="1">
    <location>
        <begin position="63"/>
        <end position="85"/>
    </location>
</feature>
<dbReference type="GeneID" id="31366494"/>
<accession>D3BSQ6</accession>
<feature type="transmembrane region" description="Helical" evidence="1">
    <location>
        <begin position="26"/>
        <end position="43"/>
    </location>
</feature>
<sequence length="154" mass="17089">MNNNRISALAFPDLTDLTQPGEIPNFFVQHYALLIAPVVIHMYKFPTRFHIGYALMSTGICGLAHHVVFEICSLISGININYMLFPPPLGFDLNELLLDLTGGRVTANVYRCIIGPLLNLLSWPLGAIAIATANFIAYSLYNIRLGENIKQKVN</sequence>
<keyword evidence="1 2" id="KW-0812">Transmembrane</keyword>
<dbReference type="PANTHER" id="PTHR20948:SF2">
    <property type="entry name" value="TRANSMEMBRANE PROTEIN 164"/>
    <property type="match status" value="1"/>
</dbReference>
<keyword evidence="1" id="KW-1133">Transmembrane helix</keyword>
<keyword evidence="3" id="KW-1185">Reference proteome</keyword>
<dbReference type="Pfam" id="PF14808">
    <property type="entry name" value="TMEM164"/>
    <property type="match status" value="1"/>
</dbReference>
<keyword evidence="1" id="KW-0472">Membrane</keyword>
<dbReference type="Proteomes" id="UP000001396">
    <property type="component" value="Unassembled WGS sequence"/>
</dbReference>
<feature type="transmembrane region" description="Helical" evidence="1">
    <location>
        <begin position="120"/>
        <end position="141"/>
    </location>
</feature>
<proteinExistence type="predicted"/>
<reference evidence="2 3" key="1">
    <citation type="journal article" date="2011" name="Genome Res.">
        <title>Phylogeny-wide analysis of social amoeba genomes highlights ancient origins for complex intercellular communication.</title>
        <authorList>
            <person name="Heidel A.J."/>
            <person name="Lawal H.M."/>
            <person name="Felder M."/>
            <person name="Schilde C."/>
            <person name="Helps N.R."/>
            <person name="Tunggal B."/>
            <person name="Rivero F."/>
            <person name="John U."/>
            <person name="Schleicher M."/>
            <person name="Eichinger L."/>
            <person name="Platzer M."/>
            <person name="Noegel A.A."/>
            <person name="Schaap P."/>
            <person name="Gloeckner G."/>
        </authorList>
    </citation>
    <scope>NUCLEOTIDE SEQUENCE [LARGE SCALE GENOMIC DNA]</scope>
    <source>
        <strain evidence="3">ATCC 26659 / Pp 5 / PN500</strain>
    </source>
</reference>
<dbReference type="InterPro" id="IPR026508">
    <property type="entry name" value="TMEM164"/>
</dbReference>
<gene>
    <name evidence="2" type="primary">tmem164</name>
    <name evidence="2" type="ORF">PPL_11025</name>
</gene>